<keyword evidence="3" id="KW-1185">Reference proteome</keyword>
<evidence type="ECO:0000256" key="1">
    <source>
        <dbReference type="SAM" id="Phobius"/>
    </source>
</evidence>
<name>A0A0C5VUG2_9GAMM</name>
<dbReference type="HOGENOM" id="CLU_3080419_0_0_6"/>
<reference evidence="2 3" key="1">
    <citation type="submission" date="2014-01" db="EMBL/GenBank/DDBJ databases">
        <title>Full genme sequencing of cellulolytic bacterium Gynuella sunshinyii YC6258T gen. nov., sp. nov.</title>
        <authorList>
            <person name="Khan H."/>
            <person name="Chung E.J."/>
            <person name="Chung Y.R."/>
        </authorList>
    </citation>
    <scope>NUCLEOTIDE SEQUENCE [LARGE SCALE GENOMIC DNA]</scope>
    <source>
        <strain evidence="2 3">YC6258</strain>
    </source>
</reference>
<keyword evidence="1" id="KW-0812">Transmembrane</keyword>
<protein>
    <submittedName>
        <fullName evidence="2">Uncharacterized protein</fullName>
    </submittedName>
</protein>
<dbReference type="KEGG" id="gsn:YC6258_04921"/>
<keyword evidence="1" id="KW-1133">Transmembrane helix</keyword>
<dbReference type="AlphaFoldDB" id="A0A0C5VUG2"/>
<dbReference type="Proteomes" id="UP000032266">
    <property type="component" value="Chromosome"/>
</dbReference>
<keyword evidence="1" id="KW-0472">Membrane</keyword>
<evidence type="ECO:0000313" key="2">
    <source>
        <dbReference type="EMBL" id="AJQ96953.1"/>
    </source>
</evidence>
<sequence>MEVVPASIAYRALIVTALSLAITVSLWFSAARSIIIGDIHSNRLKQWKQVLR</sequence>
<dbReference type="EMBL" id="CP007142">
    <property type="protein sequence ID" value="AJQ96953.1"/>
    <property type="molecule type" value="Genomic_DNA"/>
</dbReference>
<organism evidence="2 3">
    <name type="scientific">Gynuella sunshinyii YC6258</name>
    <dbReference type="NCBI Taxonomy" id="1445510"/>
    <lineage>
        <taxon>Bacteria</taxon>
        <taxon>Pseudomonadati</taxon>
        <taxon>Pseudomonadota</taxon>
        <taxon>Gammaproteobacteria</taxon>
        <taxon>Oceanospirillales</taxon>
        <taxon>Saccharospirillaceae</taxon>
        <taxon>Gynuella</taxon>
    </lineage>
</organism>
<accession>A0A0C5VUG2</accession>
<feature type="transmembrane region" description="Helical" evidence="1">
    <location>
        <begin position="12"/>
        <end position="35"/>
    </location>
</feature>
<gene>
    <name evidence="2" type="ORF">YC6258_04921</name>
</gene>
<proteinExistence type="predicted"/>
<evidence type="ECO:0000313" key="3">
    <source>
        <dbReference type="Proteomes" id="UP000032266"/>
    </source>
</evidence>
<dbReference type="STRING" id="1445510.YC6258_04921"/>